<organism evidence="1 2">
    <name type="scientific">Claviceps pusilla</name>
    <dbReference type="NCBI Taxonomy" id="123648"/>
    <lineage>
        <taxon>Eukaryota</taxon>
        <taxon>Fungi</taxon>
        <taxon>Dikarya</taxon>
        <taxon>Ascomycota</taxon>
        <taxon>Pezizomycotina</taxon>
        <taxon>Sordariomycetes</taxon>
        <taxon>Hypocreomycetidae</taxon>
        <taxon>Hypocreales</taxon>
        <taxon>Clavicipitaceae</taxon>
        <taxon>Claviceps</taxon>
    </lineage>
</organism>
<proteinExistence type="predicted"/>
<name>A0A9P7SWT1_9HYPO</name>
<comment type="caution">
    <text evidence="1">The sequence shown here is derived from an EMBL/GenBank/DDBJ whole genome shotgun (WGS) entry which is preliminary data.</text>
</comment>
<accession>A0A9P7SWT1</accession>
<dbReference type="AlphaFoldDB" id="A0A9P7SWT1"/>
<evidence type="ECO:0000313" key="2">
    <source>
        <dbReference type="Proteomes" id="UP000748025"/>
    </source>
</evidence>
<gene>
    <name evidence="1" type="ORF">E4U43_001490</name>
</gene>
<dbReference type="Proteomes" id="UP000748025">
    <property type="component" value="Unassembled WGS sequence"/>
</dbReference>
<protein>
    <submittedName>
        <fullName evidence="1">Uncharacterized protein</fullName>
    </submittedName>
</protein>
<evidence type="ECO:0000313" key="1">
    <source>
        <dbReference type="EMBL" id="KAG6000848.1"/>
    </source>
</evidence>
<dbReference type="EMBL" id="SRPW01001490">
    <property type="protein sequence ID" value="KAG6000848.1"/>
    <property type="molecule type" value="Genomic_DNA"/>
</dbReference>
<reference evidence="1" key="1">
    <citation type="journal article" date="2020" name="bioRxiv">
        <title>Whole genome comparisons of ergot fungi reveals the divergence and evolution of species within the genus Claviceps are the result of varying mechanisms driving genome evolution and host range expansion.</title>
        <authorList>
            <person name="Wyka S.A."/>
            <person name="Mondo S.J."/>
            <person name="Liu M."/>
            <person name="Dettman J."/>
            <person name="Nalam V."/>
            <person name="Broders K.D."/>
        </authorList>
    </citation>
    <scope>NUCLEOTIDE SEQUENCE</scope>
    <source>
        <strain evidence="1">CCC 602</strain>
    </source>
</reference>
<keyword evidence="2" id="KW-1185">Reference proteome</keyword>
<sequence>MLIPLSHELGANIQTIGTLYSHEATGQDFGRSDSRSIHSAMTLVEQASRIGRLVGDRQRPQLEPRISLETGQRAEVSRDVSYFPTLGLAVKDFAGPLPSNDTPISSPVTALSKWVRAGWDTER</sequence>